<accession>A0A0N5D7G4</accession>
<sequence>MTLCMKCLSKCLNLTWYHPKWKIVLYNMKPIKFVKYVPFS</sequence>
<protein>
    <submittedName>
        <fullName evidence="1 3">Uncharacterized protein</fullName>
    </submittedName>
</protein>
<keyword evidence="2" id="KW-1185">Reference proteome</keyword>
<gene>
    <name evidence="1" type="ORF">TCLT_LOCUS9000</name>
</gene>
<dbReference type="Proteomes" id="UP000276776">
    <property type="component" value="Unassembled WGS sequence"/>
</dbReference>
<evidence type="ECO:0000313" key="3">
    <source>
        <dbReference type="WBParaSite" id="TCLT_0000901101-mRNA-1"/>
    </source>
</evidence>
<dbReference type="WBParaSite" id="TCLT_0000901101-mRNA-1">
    <property type="protein sequence ID" value="TCLT_0000901101-mRNA-1"/>
    <property type="gene ID" value="TCLT_0000901101"/>
</dbReference>
<name>A0A0N5D7G4_THECL</name>
<proteinExistence type="predicted"/>
<evidence type="ECO:0000313" key="2">
    <source>
        <dbReference type="Proteomes" id="UP000276776"/>
    </source>
</evidence>
<evidence type="ECO:0000313" key="1">
    <source>
        <dbReference type="EMBL" id="VDN06596.1"/>
    </source>
</evidence>
<dbReference type="AlphaFoldDB" id="A0A0N5D7G4"/>
<reference evidence="3" key="1">
    <citation type="submission" date="2017-02" db="UniProtKB">
        <authorList>
            <consortium name="WormBaseParasite"/>
        </authorList>
    </citation>
    <scope>IDENTIFICATION</scope>
</reference>
<dbReference type="EMBL" id="UYYF01004714">
    <property type="protein sequence ID" value="VDN06596.1"/>
    <property type="molecule type" value="Genomic_DNA"/>
</dbReference>
<reference evidence="1 2" key="2">
    <citation type="submission" date="2018-11" db="EMBL/GenBank/DDBJ databases">
        <authorList>
            <consortium name="Pathogen Informatics"/>
        </authorList>
    </citation>
    <scope>NUCLEOTIDE SEQUENCE [LARGE SCALE GENOMIC DNA]</scope>
</reference>
<organism evidence="3">
    <name type="scientific">Thelazia callipaeda</name>
    <name type="common">Oriental eyeworm</name>
    <name type="synonym">Parasitic nematode</name>
    <dbReference type="NCBI Taxonomy" id="103827"/>
    <lineage>
        <taxon>Eukaryota</taxon>
        <taxon>Metazoa</taxon>
        <taxon>Ecdysozoa</taxon>
        <taxon>Nematoda</taxon>
        <taxon>Chromadorea</taxon>
        <taxon>Rhabditida</taxon>
        <taxon>Spirurina</taxon>
        <taxon>Spiruromorpha</taxon>
        <taxon>Thelazioidea</taxon>
        <taxon>Thelaziidae</taxon>
        <taxon>Thelazia</taxon>
    </lineage>
</organism>